<gene>
    <name evidence="5" type="ORF">B0T11DRAFT_228228</name>
</gene>
<comment type="caution">
    <text evidence="5">The sequence shown here is derived from an EMBL/GenBank/DDBJ whole genome shotgun (WGS) entry which is preliminary data.</text>
</comment>
<evidence type="ECO:0000256" key="1">
    <source>
        <dbReference type="ARBA" id="ARBA00005964"/>
    </source>
</evidence>
<evidence type="ECO:0000313" key="5">
    <source>
        <dbReference type="EMBL" id="KAH7357889.1"/>
    </source>
</evidence>
<dbReference type="InterPro" id="IPR019826">
    <property type="entry name" value="Carboxylesterase_B_AS"/>
</dbReference>
<dbReference type="OrthoDB" id="408631at2759"/>
<organism evidence="5 6">
    <name type="scientific">Plectosphaerella cucumerina</name>
    <dbReference type="NCBI Taxonomy" id="40658"/>
    <lineage>
        <taxon>Eukaryota</taxon>
        <taxon>Fungi</taxon>
        <taxon>Dikarya</taxon>
        <taxon>Ascomycota</taxon>
        <taxon>Pezizomycotina</taxon>
        <taxon>Sordariomycetes</taxon>
        <taxon>Hypocreomycetidae</taxon>
        <taxon>Glomerellales</taxon>
        <taxon>Plectosphaerellaceae</taxon>
        <taxon>Plectosphaerella</taxon>
    </lineage>
</organism>
<proteinExistence type="inferred from homology"/>
<dbReference type="Gene3D" id="3.40.50.1820">
    <property type="entry name" value="alpha/beta hydrolase"/>
    <property type="match status" value="1"/>
</dbReference>
<dbReference type="InterPro" id="IPR002018">
    <property type="entry name" value="CarbesteraseB"/>
</dbReference>
<feature type="domain" description="Carboxylesterase type B" evidence="4">
    <location>
        <begin position="18"/>
        <end position="522"/>
    </location>
</feature>
<evidence type="ECO:0000259" key="4">
    <source>
        <dbReference type="Pfam" id="PF00135"/>
    </source>
</evidence>
<name>A0A8K0X0Q8_9PEZI</name>
<protein>
    <recommendedName>
        <fullName evidence="3">Carboxylic ester hydrolase</fullName>
        <ecNumber evidence="3">3.1.1.-</ecNumber>
    </recommendedName>
</protein>
<dbReference type="SUPFAM" id="SSF53474">
    <property type="entry name" value="alpha/beta-Hydrolases"/>
    <property type="match status" value="1"/>
</dbReference>
<sequence length="569" mass="62653">MAVLSIGATFAAPQHIPPSVQVKNGTYQGRYVDQYDQDIFLGIAFAQPPLGDLRFRNPQPLNSTWDGIRSAEEFAGECTAYPQSFKANYTEDCLYLNVWRPANEPRETSLPVLVWVHGGGFNMGSTSNPRFDMSWMVERSVKMGQPIIGVSINYRLNAFGFLSSDEVRASSHSNFGIRDQRLALHWIQENIDAFGGDPTKVTIFGESAGAASVGLHLTAYNGRDDGLFRHAIMQSGNPIFYRAINDTALHQRRYDALVAATDCGNAAMSTLECLRGIPYESLDALLLKRPDLVGNWVPQMDGDLIARHTSQKVAAGDFVKVPVIIGANSEEGTAFGARGIDSSEDFLANLVQNKVPPGVAAELVEIYSNDSPDQVLSNIPPGTPFPDAYGHDFRRVATYAGDQMFIAHRRASCEAWATSGTPAFCYRFNAIPMNHGTQRSWMGSTHFVEVAFVFLNLEGRGYVDFDPPQGVFDGLSESYKDLARLISSDWIAFTNHGDPNRWAGRQAAAVTLGMAVPSWPRYRVSGEKCGRVPEVFLFEGDVTSRVEADTYRKDGIDLINSVDIAVFDR</sequence>
<dbReference type="InterPro" id="IPR029058">
    <property type="entry name" value="AB_hydrolase_fold"/>
</dbReference>
<dbReference type="InterPro" id="IPR050654">
    <property type="entry name" value="AChE-related_enzymes"/>
</dbReference>
<dbReference type="AlphaFoldDB" id="A0A8K0X0Q8"/>
<evidence type="ECO:0000256" key="3">
    <source>
        <dbReference type="RuleBase" id="RU361235"/>
    </source>
</evidence>
<dbReference type="Proteomes" id="UP000813385">
    <property type="component" value="Unassembled WGS sequence"/>
</dbReference>
<dbReference type="EC" id="3.1.1.-" evidence="3"/>
<dbReference type="PANTHER" id="PTHR43918:SF4">
    <property type="entry name" value="CARBOXYLIC ESTER HYDROLASE"/>
    <property type="match status" value="1"/>
</dbReference>
<dbReference type="PROSITE" id="PS00941">
    <property type="entry name" value="CARBOXYLESTERASE_B_2"/>
    <property type="match status" value="1"/>
</dbReference>
<reference evidence="5" key="1">
    <citation type="journal article" date="2021" name="Nat. Commun.">
        <title>Genetic determinants of endophytism in the Arabidopsis root mycobiome.</title>
        <authorList>
            <person name="Mesny F."/>
            <person name="Miyauchi S."/>
            <person name="Thiergart T."/>
            <person name="Pickel B."/>
            <person name="Atanasova L."/>
            <person name="Karlsson M."/>
            <person name="Huettel B."/>
            <person name="Barry K.W."/>
            <person name="Haridas S."/>
            <person name="Chen C."/>
            <person name="Bauer D."/>
            <person name="Andreopoulos W."/>
            <person name="Pangilinan J."/>
            <person name="LaButti K."/>
            <person name="Riley R."/>
            <person name="Lipzen A."/>
            <person name="Clum A."/>
            <person name="Drula E."/>
            <person name="Henrissat B."/>
            <person name="Kohler A."/>
            <person name="Grigoriev I.V."/>
            <person name="Martin F.M."/>
            <person name="Hacquard S."/>
        </authorList>
    </citation>
    <scope>NUCLEOTIDE SEQUENCE</scope>
    <source>
        <strain evidence="5">MPI-CAGE-AT-0016</strain>
    </source>
</reference>
<keyword evidence="2 3" id="KW-0378">Hydrolase</keyword>
<dbReference type="PANTHER" id="PTHR43918">
    <property type="entry name" value="ACETYLCHOLINESTERASE"/>
    <property type="match status" value="1"/>
</dbReference>
<evidence type="ECO:0000256" key="2">
    <source>
        <dbReference type="ARBA" id="ARBA00022801"/>
    </source>
</evidence>
<dbReference type="PROSITE" id="PS00122">
    <property type="entry name" value="CARBOXYLESTERASE_B_1"/>
    <property type="match status" value="1"/>
</dbReference>
<evidence type="ECO:0000313" key="6">
    <source>
        <dbReference type="Proteomes" id="UP000813385"/>
    </source>
</evidence>
<comment type="similarity">
    <text evidence="1 3">Belongs to the type-B carboxylesterase/lipase family.</text>
</comment>
<keyword evidence="6" id="KW-1185">Reference proteome</keyword>
<accession>A0A8K0X0Q8</accession>
<dbReference type="GO" id="GO:0052689">
    <property type="term" value="F:carboxylic ester hydrolase activity"/>
    <property type="evidence" value="ECO:0007669"/>
    <property type="project" value="TreeGrafter"/>
</dbReference>
<dbReference type="EMBL" id="JAGPXD010000004">
    <property type="protein sequence ID" value="KAH7357889.1"/>
    <property type="molecule type" value="Genomic_DNA"/>
</dbReference>
<dbReference type="InterPro" id="IPR019819">
    <property type="entry name" value="Carboxylesterase_B_CS"/>
</dbReference>
<dbReference type="Pfam" id="PF00135">
    <property type="entry name" value="COesterase"/>
    <property type="match status" value="1"/>
</dbReference>